<reference evidence="1 2" key="1">
    <citation type="submission" date="2017-11" db="EMBL/GenBank/DDBJ databases">
        <title>A major lineage of nontailed dsDNA viruses as unrecognized killers of marine bacteria.</title>
        <authorList>
            <person name="Kauffman K.M."/>
            <person name="Hussain F.A."/>
            <person name="Yang J."/>
            <person name="Arevalo P."/>
            <person name="Brown J.M."/>
            <person name="Chang W.K."/>
            <person name="VanInsberghe D."/>
            <person name="Elsherbini J."/>
            <person name="Cutler M.B."/>
            <person name="Kelly L."/>
            <person name="Polz M.F."/>
        </authorList>
    </citation>
    <scope>NUCLEOTIDE SEQUENCE [LARGE SCALE GENOMIC DNA]</scope>
</reference>
<keyword evidence="2" id="KW-1185">Reference proteome</keyword>
<evidence type="ECO:0000313" key="1">
    <source>
        <dbReference type="EMBL" id="AUR96377.1"/>
    </source>
</evidence>
<organism evidence="1 2">
    <name type="scientific">Vibrio phage 1.224.A._10N.261.48.B1</name>
    <dbReference type="NCBI Taxonomy" id="1881226"/>
    <lineage>
        <taxon>Viruses</taxon>
        <taxon>Duplodnaviria</taxon>
        <taxon>Heunggongvirae</taxon>
        <taxon>Uroviricota</taxon>
        <taxon>Caudoviricetes</taxon>
        <taxon>Schitoviridae</taxon>
        <taxon>Mukerjeevirus</taxon>
        <taxon>Mukerjeevirus mv48B1</taxon>
    </lineage>
</organism>
<accession>A0A2I7RRX0</accession>
<sequence>MARRNLLHRTKLGKFQAWLEKEYGKVMKSPCGSFEVMRWKSGKAGEAMCIIFDGKSKEHYSCNEASVPYIKKFLKQP</sequence>
<gene>
    <name evidence="1" type="ORF">NVP1224A_10</name>
</gene>
<proteinExistence type="predicted"/>
<protein>
    <submittedName>
        <fullName evidence="1">Uncharacterized protein</fullName>
    </submittedName>
</protein>
<dbReference type="EMBL" id="MG592591">
    <property type="protein sequence ID" value="AUR96377.1"/>
    <property type="molecule type" value="Genomic_DNA"/>
</dbReference>
<name>A0A2I7RRX0_9CAUD</name>
<evidence type="ECO:0000313" key="2">
    <source>
        <dbReference type="Proteomes" id="UP000277460"/>
    </source>
</evidence>
<dbReference type="Proteomes" id="UP000277460">
    <property type="component" value="Segment"/>
</dbReference>